<sequence>MRWRMVLLLCCGLLAMPPLRAEEAASAAAGQPPQAMLYVLNNSGATLIASDMNITDNGQPLTSLPRGHYRQLPLAAGEHEFRFREFPQGSRVAKLSAAPGGSYYLLVAYSPGKSWLFPFGGDPVSIRLLPAEEAEKLLRELKPL</sequence>
<accession>A0ABV1M8D4</accession>
<feature type="chain" id="PRO_5046632061" description="DUF2846 domain-containing protein" evidence="1">
    <location>
        <begin position="22"/>
        <end position="144"/>
    </location>
</feature>
<protein>
    <recommendedName>
        <fullName evidence="4">DUF2846 domain-containing protein</fullName>
    </recommendedName>
</protein>
<keyword evidence="1" id="KW-0732">Signal</keyword>
<proteinExistence type="predicted"/>
<name>A0ABV1M8D4_9NEIS</name>
<evidence type="ECO:0000256" key="1">
    <source>
        <dbReference type="SAM" id="SignalP"/>
    </source>
</evidence>
<keyword evidence="3" id="KW-1185">Reference proteome</keyword>
<dbReference type="Proteomes" id="UP001433638">
    <property type="component" value="Unassembled WGS sequence"/>
</dbReference>
<comment type="caution">
    <text evidence="2">The sequence shown here is derived from an EMBL/GenBank/DDBJ whole genome shotgun (WGS) entry which is preliminary data.</text>
</comment>
<dbReference type="EMBL" id="JBEFLD010000011">
    <property type="protein sequence ID" value="MEQ6292468.1"/>
    <property type="molecule type" value="Genomic_DNA"/>
</dbReference>
<evidence type="ECO:0000313" key="3">
    <source>
        <dbReference type="Proteomes" id="UP001433638"/>
    </source>
</evidence>
<evidence type="ECO:0000313" key="2">
    <source>
        <dbReference type="EMBL" id="MEQ6292468.1"/>
    </source>
</evidence>
<reference evidence="2" key="1">
    <citation type="submission" date="2024-06" db="EMBL/GenBank/DDBJ databases">
        <title>Genome sequence of Vogesella sp. MAHUQ-64.</title>
        <authorList>
            <person name="Huq M.A."/>
        </authorList>
    </citation>
    <scope>NUCLEOTIDE SEQUENCE</scope>
    <source>
        <strain evidence="2">MAHUQ-64</strain>
    </source>
</reference>
<feature type="signal peptide" evidence="1">
    <location>
        <begin position="1"/>
        <end position="21"/>
    </location>
</feature>
<gene>
    <name evidence="2" type="ORF">ABNW52_17790</name>
</gene>
<evidence type="ECO:0008006" key="4">
    <source>
        <dbReference type="Google" id="ProtNLM"/>
    </source>
</evidence>
<organism evidence="2 3">
    <name type="scientific">Vogesella oryzagri</name>
    <dbReference type="NCBI Taxonomy" id="3160864"/>
    <lineage>
        <taxon>Bacteria</taxon>
        <taxon>Pseudomonadati</taxon>
        <taxon>Pseudomonadota</taxon>
        <taxon>Betaproteobacteria</taxon>
        <taxon>Neisseriales</taxon>
        <taxon>Chromobacteriaceae</taxon>
        <taxon>Vogesella</taxon>
    </lineage>
</organism>
<dbReference type="RefSeq" id="WP_349590808.1">
    <property type="nucleotide sequence ID" value="NZ_JBEFLD010000011.1"/>
</dbReference>